<dbReference type="InterPro" id="IPR021133">
    <property type="entry name" value="HEAT_type_2"/>
</dbReference>
<dbReference type="AlphaFoldDB" id="A0A8H5B7W4"/>
<dbReference type="EMBL" id="JAACJK010000182">
    <property type="protein sequence ID" value="KAF5318276.1"/>
    <property type="molecule type" value="Genomic_DNA"/>
</dbReference>
<evidence type="ECO:0000256" key="1">
    <source>
        <dbReference type="ARBA" id="ARBA00004123"/>
    </source>
</evidence>
<comment type="subcellular location">
    <subcellularLocation>
        <location evidence="2">Cytoplasm</location>
    </subcellularLocation>
    <subcellularLocation>
        <location evidence="1">Nucleus</location>
    </subcellularLocation>
</comment>
<gene>
    <name evidence="11" type="ORF">D9611_014702</name>
</gene>
<keyword evidence="3" id="KW-0813">Transport</keyword>
<reference evidence="11 12" key="1">
    <citation type="journal article" date="2020" name="ISME J.">
        <title>Uncovering the hidden diversity of litter-decomposition mechanisms in mushroom-forming fungi.</title>
        <authorList>
            <person name="Floudas D."/>
            <person name="Bentzer J."/>
            <person name="Ahren D."/>
            <person name="Johansson T."/>
            <person name="Persson P."/>
            <person name="Tunlid A."/>
        </authorList>
    </citation>
    <scope>NUCLEOTIDE SEQUENCE [LARGE SCALE GENOMIC DNA]</scope>
    <source>
        <strain evidence="11 12">CBS 175.51</strain>
    </source>
</reference>
<dbReference type="Gene3D" id="1.25.10.10">
    <property type="entry name" value="Leucine-rich Repeat Variant"/>
    <property type="match status" value="2"/>
</dbReference>
<dbReference type="InterPro" id="IPR040122">
    <property type="entry name" value="Importin_beta"/>
</dbReference>
<feature type="region of interest" description="Disordered" evidence="9">
    <location>
        <begin position="435"/>
        <end position="456"/>
    </location>
</feature>
<dbReference type="GO" id="GO:0005634">
    <property type="term" value="C:nucleus"/>
    <property type="evidence" value="ECO:0007669"/>
    <property type="project" value="UniProtKB-SubCell"/>
</dbReference>
<feature type="compositionally biased region" description="Acidic residues" evidence="9">
    <location>
        <begin position="441"/>
        <end position="456"/>
    </location>
</feature>
<evidence type="ECO:0000313" key="11">
    <source>
        <dbReference type="EMBL" id="KAF5318276.1"/>
    </source>
</evidence>
<keyword evidence="5" id="KW-0677">Repeat</keyword>
<dbReference type="SUPFAM" id="SSF48371">
    <property type="entry name" value="ARM repeat"/>
    <property type="match status" value="1"/>
</dbReference>
<sequence length="1071" mass="117543">MFGVRSLSPNPAFSPTPAVHNIRGSEWRLDDLLGRYARVKFQQPAEEGNGPDVSGPSEADNSVGNGDQSVVVVPNSLDRDSRCLYSSFTLNHHIHRRLLLFTAKPDKRTLSGETMEAVVPQEITAELTQILSNLVLGDNEIRANAEKAVNDRLARTPELYLLALAQFAIAADTEVMRSFSLVLLRRLLFRPAPSQPHHHPSQPRLSLYDHLSSQTLTTLERLLLHSLSHEPSPSVRKKSVDTICDVAKQGMVRGRPWHALQAQTFTMTQQGAGGAGLRESAYRVFAGCPNLVMDLQTDAVLQVFQKGLQDNESIEVRHAALLASVAYLTAAEPAQLAQSLSLMYPILETIHTLSQSLSSPASDPTTKSNHAHLTEFLTALTPLCSTNPSLFAPHLPALLSFMPQLILPAVDCGPTPTVGRPFPTARSTEGSFVFPLPGEAPAEEEGDKTEGEDEEAEERAALRLAALEFMVSLGEAKPGMVRKVVGWVESCVRACLEGMGELEEDADLEVWLNEDPSSGSDNESNPALYEQSLDRLACALGGRSVLPPAFQYIPSMLVSYDWRQRHAGLMAIAAIGEGTGKVMQNELSKIVDLVTPMFKDAHPRVRFAACQCIGQLCTDLEEVIQEQYHAQLFPVLVSALEDPEPRVHSHAAAALINFCEGVERDTLLPYLDPIVERLLKLLNPEGDHAGVKRYVQEQAITTLAMVADASEATFAKHYPTIMPLLLSVLRNADGVEYQKLRIKAMECAGLIAIAVGKEVFRQDSNTLVELLIRIQKSPHDPSDTQLTHYLTATWAKMCQAMGEEFEPYLPVVMPQLLTTAGAKADISIYDESPETLEEKEGWEIIEMEGQTLGIRTSSLDDKCQAFETLVIYCSTLGSCFAPWLSQTLEITLPALKFYFHEGVREAAAMLVPMLLACGKQSGSLTPQMVSAIFHQVISCISTEHDSSFLSSLYKCFCDSLRLFGGPAALSPEYANGIMEATKRQLQAIADRRKSRSDRAGREGLAGDEDGSGFGDGGMGREEVAMMEEIEEYALQDMERMLEMFDANHPLLVAVSSVRDLGMWTEDEDEGE</sequence>
<proteinExistence type="predicted"/>
<dbReference type="InterPro" id="IPR011989">
    <property type="entry name" value="ARM-like"/>
</dbReference>
<dbReference type="InterPro" id="IPR057672">
    <property type="entry name" value="TPR_IPO4/5"/>
</dbReference>
<evidence type="ECO:0000256" key="3">
    <source>
        <dbReference type="ARBA" id="ARBA00022448"/>
    </source>
</evidence>
<dbReference type="GO" id="GO:0005737">
    <property type="term" value="C:cytoplasm"/>
    <property type="evidence" value="ECO:0007669"/>
    <property type="project" value="UniProtKB-SubCell"/>
</dbReference>
<dbReference type="PANTHER" id="PTHR10527">
    <property type="entry name" value="IMPORTIN BETA"/>
    <property type="match status" value="1"/>
</dbReference>
<dbReference type="InterPro" id="IPR058584">
    <property type="entry name" value="IMB1_TNPO1-like_TPR"/>
</dbReference>
<evidence type="ECO:0000256" key="9">
    <source>
        <dbReference type="SAM" id="MobiDB-lite"/>
    </source>
</evidence>
<dbReference type="Pfam" id="PF25780">
    <property type="entry name" value="TPR_IPO5"/>
    <property type="match status" value="1"/>
</dbReference>
<dbReference type="PROSITE" id="PS50077">
    <property type="entry name" value="HEAT_REPEAT"/>
    <property type="match status" value="1"/>
</dbReference>
<dbReference type="InterPro" id="IPR016024">
    <property type="entry name" value="ARM-type_fold"/>
</dbReference>
<evidence type="ECO:0000256" key="6">
    <source>
        <dbReference type="ARBA" id="ARBA00022927"/>
    </source>
</evidence>
<feature type="region of interest" description="Disordered" evidence="9">
    <location>
        <begin position="43"/>
        <end position="70"/>
    </location>
</feature>
<keyword evidence="7" id="KW-0539">Nucleus</keyword>
<accession>A0A8H5B7W4</accession>
<evidence type="ECO:0000256" key="4">
    <source>
        <dbReference type="ARBA" id="ARBA00022490"/>
    </source>
</evidence>
<dbReference type="Proteomes" id="UP000541558">
    <property type="component" value="Unassembled WGS sequence"/>
</dbReference>
<evidence type="ECO:0000259" key="10">
    <source>
        <dbReference type="SMART" id="SM01349"/>
    </source>
</evidence>
<dbReference type="Pfam" id="PF18808">
    <property type="entry name" value="Importin_rep_4"/>
    <property type="match status" value="1"/>
</dbReference>
<dbReference type="GO" id="GO:0006606">
    <property type="term" value="P:protein import into nucleus"/>
    <property type="evidence" value="ECO:0007669"/>
    <property type="project" value="InterPro"/>
</dbReference>
<dbReference type="OrthoDB" id="543373at2759"/>
<organism evidence="11 12">
    <name type="scientific">Ephemerocybe angulata</name>
    <dbReference type="NCBI Taxonomy" id="980116"/>
    <lineage>
        <taxon>Eukaryota</taxon>
        <taxon>Fungi</taxon>
        <taxon>Dikarya</taxon>
        <taxon>Basidiomycota</taxon>
        <taxon>Agaricomycotina</taxon>
        <taxon>Agaricomycetes</taxon>
        <taxon>Agaricomycetidae</taxon>
        <taxon>Agaricales</taxon>
        <taxon>Agaricineae</taxon>
        <taxon>Psathyrellaceae</taxon>
        <taxon>Ephemerocybe</taxon>
    </lineage>
</organism>
<dbReference type="InterPro" id="IPR034085">
    <property type="entry name" value="TOG"/>
</dbReference>
<evidence type="ECO:0000256" key="8">
    <source>
        <dbReference type="PROSITE-ProRule" id="PRU00103"/>
    </source>
</evidence>
<keyword evidence="4" id="KW-0963">Cytoplasm</keyword>
<comment type="caution">
    <text evidence="11">The sequence shown here is derived from an EMBL/GenBank/DDBJ whole genome shotgun (WGS) entry which is preliminary data.</text>
</comment>
<dbReference type="Pfam" id="PF13513">
    <property type="entry name" value="HEAT_EZ"/>
    <property type="match status" value="1"/>
</dbReference>
<feature type="repeat" description="HEAT" evidence="8">
    <location>
        <begin position="632"/>
        <end position="670"/>
    </location>
</feature>
<keyword evidence="12" id="KW-1185">Reference proteome</keyword>
<evidence type="ECO:0000256" key="2">
    <source>
        <dbReference type="ARBA" id="ARBA00004496"/>
    </source>
</evidence>
<name>A0A8H5B7W4_9AGAR</name>
<protein>
    <recommendedName>
        <fullName evidence="10">TOG domain-containing protein</fullName>
    </recommendedName>
</protein>
<evidence type="ECO:0000313" key="12">
    <source>
        <dbReference type="Proteomes" id="UP000541558"/>
    </source>
</evidence>
<feature type="compositionally biased region" description="Polar residues" evidence="9">
    <location>
        <begin position="59"/>
        <end position="68"/>
    </location>
</feature>
<feature type="domain" description="TOG" evidence="10">
    <location>
        <begin position="544"/>
        <end position="782"/>
    </location>
</feature>
<feature type="region of interest" description="Disordered" evidence="9">
    <location>
        <begin position="988"/>
        <end position="1019"/>
    </location>
</feature>
<keyword evidence="6" id="KW-0653">Protein transport</keyword>
<dbReference type="SMART" id="SM01349">
    <property type="entry name" value="TOG"/>
    <property type="match status" value="1"/>
</dbReference>
<evidence type="ECO:0000256" key="7">
    <source>
        <dbReference type="ARBA" id="ARBA00023242"/>
    </source>
</evidence>
<dbReference type="Pfam" id="PF25574">
    <property type="entry name" value="TPR_IMB1"/>
    <property type="match status" value="1"/>
</dbReference>
<evidence type="ECO:0000256" key="5">
    <source>
        <dbReference type="ARBA" id="ARBA00022737"/>
    </source>
</evidence>
<dbReference type="InterPro" id="IPR041653">
    <property type="entry name" value="Importin_rep_4"/>
</dbReference>